<proteinExistence type="predicted"/>
<dbReference type="EMBL" id="CAJNDS010001846">
    <property type="protein sequence ID" value="CAE7284752.1"/>
    <property type="molecule type" value="Genomic_DNA"/>
</dbReference>
<gene>
    <name evidence="3" type="primary">FH14</name>
    <name evidence="3" type="ORF">SNAT2548_LOCUS15084</name>
</gene>
<keyword evidence="4" id="KW-1185">Reference proteome</keyword>
<keyword evidence="2" id="KW-0732">Signal</keyword>
<feature type="chain" id="PRO_5032482143" evidence="2">
    <location>
        <begin position="31"/>
        <end position="337"/>
    </location>
</feature>
<name>A0A812NF57_9DINO</name>
<evidence type="ECO:0000256" key="2">
    <source>
        <dbReference type="SAM" id="SignalP"/>
    </source>
</evidence>
<comment type="caution">
    <text evidence="3">The sequence shown here is derived from an EMBL/GenBank/DDBJ whole genome shotgun (WGS) entry which is preliminary data.</text>
</comment>
<dbReference type="Proteomes" id="UP000604046">
    <property type="component" value="Unassembled WGS sequence"/>
</dbReference>
<accession>A0A812NF57</accession>
<sequence>MAKNRTTPSFLLSVAAACVASWLLLVAGDAFVSPAPTSVHLAAHTWQVKQAAFPANGSTIVSPDQKASLFRTAAAASLLCLAAARLIKGKWKPRASPVRRAVISLNAAGANAANGGEPAVTAKDTRNTKNTKNTTQSLPYKVANAALVDVCPNIPNILSLPEILEPSLAVPDSRTVATQATVATPATPTSTTSATSATSAKSFACLCGKLGSARLVAGARHAQHRHARCFSGKAARRAVGRHLCERVVAPVLPSSFDASKTRTKIQLGLRVSSCMRSESGRESKLSSGVEGSEMGTCLNFVAHDLKVYMLDHGSALTATASDPRVRAAAQLLRKHGM</sequence>
<feature type="signal peptide" evidence="2">
    <location>
        <begin position="1"/>
        <end position="30"/>
    </location>
</feature>
<feature type="region of interest" description="Disordered" evidence="1">
    <location>
        <begin position="114"/>
        <end position="133"/>
    </location>
</feature>
<dbReference type="OrthoDB" id="10514215at2759"/>
<evidence type="ECO:0000256" key="1">
    <source>
        <dbReference type="SAM" id="MobiDB-lite"/>
    </source>
</evidence>
<dbReference type="AlphaFoldDB" id="A0A812NF57"/>
<reference evidence="3" key="1">
    <citation type="submission" date="2021-02" db="EMBL/GenBank/DDBJ databases">
        <authorList>
            <person name="Dougan E. K."/>
            <person name="Rhodes N."/>
            <person name="Thang M."/>
            <person name="Chan C."/>
        </authorList>
    </citation>
    <scope>NUCLEOTIDE SEQUENCE</scope>
</reference>
<evidence type="ECO:0000313" key="3">
    <source>
        <dbReference type="EMBL" id="CAE7284752.1"/>
    </source>
</evidence>
<evidence type="ECO:0000313" key="4">
    <source>
        <dbReference type="Proteomes" id="UP000604046"/>
    </source>
</evidence>
<organism evidence="3 4">
    <name type="scientific">Symbiodinium natans</name>
    <dbReference type="NCBI Taxonomy" id="878477"/>
    <lineage>
        <taxon>Eukaryota</taxon>
        <taxon>Sar</taxon>
        <taxon>Alveolata</taxon>
        <taxon>Dinophyceae</taxon>
        <taxon>Suessiales</taxon>
        <taxon>Symbiodiniaceae</taxon>
        <taxon>Symbiodinium</taxon>
    </lineage>
</organism>
<dbReference type="PROSITE" id="PS51257">
    <property type="entry name" value="PROKAR_LIPOPROTEIN"/>
    <property type="match status" value="1"/>
</dbReference>
<protein>
    <submittedName>
        <fullName evidence="3">FH14 protein</fullName>
    </submittedName>
</protein>